<evidence type="ECO:0000313" key="1">
    <source>
        <dbReference type="EMBL" id="OLU45948.1"/>
    </source>
</evidence>
<dbReference type="Proteomes" id="UP000186705">
    <property type="component" value="Unassembled WGS sequence"/>
</dbReference>
<gene>
    <name evidence="1" type="ORF">BO225_07565</name>
</gene>
<accession>A0A1U7NLT2</accession>
<evidence type="ECO:0000313" key="2">
    <source>
        <dbReference type="Proteomes" id="UP000186705"/>
    </source>
</evidence>
<reference evidence="1 2" key="1">
    <citation type="submission" date="2016-11" db="EMBL/GenBank/DDBJ databases">
        <title>Description of two novel members of the family Erysipelotrichaceae: Ileibacterium lipovorans gen. nov., sp. nov. and Dubosiella newyorkensis, gen. nov., sp. nov.</title>
        <authorList>
            <person name="Cox L.M."/>
            <person name="Sohn J."/>
            <person name="Tyrrell K.L."/>
            <person name="Citron D.M."/>
            <person name="Lawson P.A."/>
            <person name="Patel N.B."/>
            <person name="Iizumi T."/>
            <person name="Perez-Perez G.I."/>
            <person name="Goldstein E.J."/>
            <person name="Blaser M.J."/>
        </authorList>
    </citation>
    <scope>NUCLEOTIDE SEQUENCE [LARGE SCALE GENOMIC DNA]</scope>
    <source>
        <strain evidence="1 2">NYU-BL-A4</strain>
    </source>
</reference>
<dbReference type="STRING" id="1862672.BO225_07565"/>
<name>A0A1U7NLT2_9FIRM</name>
<dbReference type="AlphaFoldDB" id="A0A1U7NLT2"/>
<comment type="caution">
    <text evidence="1">The sequence shown here is derived from an EMBL/GenBank/DDBJ whole genome shotgun (WGS) entry which is preliminary data.</text>
</comment>
<protein>
    <submittedName>
        <fullName evidence="1">Uncharacterized protein</fullName>
    </submittedName>
</protein>
<dbReference type="GeneID" id="78275795"/>
<keyword evidence="2" id="KW-1185">Reference proteome</keyword>
<dbReference type="OrthoDB" id="573194at2"/>
<dbReference type="EMBL" id="MPKA01000078">
    <property type="protein sequence ID" value="OLU45948.1"/>
    <property type="molecule type" value="Genomic_DNA"/>
</dbReference>
<organism evidence="1 2">
    <name type="scientific">Dubosiella newyorkensis</name>
    <dbReference type="NCBI Taxonomy" id="1862672"/>
    <lineage>
        <taxon>Bacteria</taxon>
        <taxon>Bacillati</taxon>
        <taxon>Bacillota</taxon>
        <taxon>Erysipelotrichia</taxon>
        <taxon>Erysipelotrichales</taxon>
        <taxon>Erysipelotrichaceae</taxon>
        <taxon>Dubosiella</taxon>
    </lineage>
</organism>
<dbReference type="RefSeq" id="WP_076341662.1">
    <property type="nucleotide sequence ID" value="NZ_CAJTMI010000049.1"/>
</dbReference>
<sequence>MQVFDLHPVGKEVMDITAWVFIWQATSQFWLDRHSIVIKESKMRKLSKCDVRFVPLDAKTRKIVEKERQE</sequence>
<proteinExistence type="predicted"/>